<dbReference type="Proteomes" id="UP000727407">
    <property type="component" value="Unassembled WGS sequence"/>
</dbReference>
<proteinExistence type="predicted"/>
<feature type="non-terminal residue" evidence="2">
    <location>
        <position position="76"/>
    </location>
</feature>
<evidence type="ECO:0000313" key="3">
    <source>
        <dbReference type="Proteomes" id="UP000727407"/>
    </source>
</evidence>
<dbReference type="EMBL" id="QNUK01000284">
    <property type="protein sequence ID" value="KAF5896245.1"/>
    <property type="molecule type" value="Genomic_DNA"/>
</dbReference>
<evidence type="ECO:0000256" key="1">
    <source>
        <dbReference type="SAM" id="MobiDB-lite"/>
    </source>
</evidence>
<reference evidence="2" key="1">
    <citation type="submission" date="2020-07" db="EMBL/GenBank/DDBJ databases">
        <title>Clarias magur genome sequencing, assembly and annotation.</title>
        <authorList>
            <person name="Kushwaha B."/>
            <person name="Kumar R."/>
            <person name="Das P."/>
            <person name="Joshi C.G."/>
            <person name="Kumar D."/>
            <person name="Nagpure N.S."/>
            <person name="Pandey M."/>
            <person name="Agarwal S."/>
            <person name="Srivastava S."/>
            <person name="Singh M."/>
            <person name="Sahoo L."/>
            <person name="Jayasankar P."/>
            <person name="Meher P.K."/>
            <person name="Koringa P.G."/>
            <person name="Iquebal M.A."/>
            <person name="Das S.P."/>
            <person name="Bit A."/>
            <person name="Patnaik S."/>
            <person name="Patel N."/>
            <person name="Shah T.M."/>
            <person name="Hinsu A."/>
            <person name="Jena J.K."/>
        </authorList>
    </citation>
    <scope>NUCLEOTIDE SEQUENCE</scope>
    <source>
        <strain evidence="2">CIFAMagur01</strain>
        <tissue evidence="2">Testis</tissue>
    </source>
</reference>
<keyword evidence="3" id="KW-1185">Reference proteome</keyword>
<accession>A0A8J4TIX3</accession>
<feature type="region of interest" description="Disordered" evidence="1">
    <location>
        <begin position="23"/>
        <end position="76"/>
    </location>
</feature>
<dbReference type="AlphaFoldDB" id="A0A8J4TIX3"/>
<sequence>LPVADALSGPSSSSCVFNSMETLPGASVPATALPRKQGSGRRAAGNTQAQSTLGERAGMGRMASKENDMALRAQLQ</sequence>
<evidence type="ECO:0000313" key="2">
    <source>
        <dbReference type="EMBL" id="KAF5896245.1"/>
    </source>
</evidence>
<protein>
    <submittedName>
        <fullName evidence="2">AT-hook-containing transcription factor isoform X1</fullName>
    </submittedName>
</protein>
<gene>
    <name evidence="2" type="ORF">DAT39_014043</name>
</gene>
<comment type="caution">
    <text evidence="2">The sequence shown here is derived from an EMBL/GenBank/DDBJ whole genome shotgun (WGS) entry which is preliminary data.</text>
</comment>
<name>A0A8J4TIX3_CLAMG</name>
<feature type="non-terminal residue" evidence="2">
    <location>
        <position position="1"/>
    </location>
</feature>
<organism evidence="2 3">
    <name type="scientific">Clarias magur</name>
    <name type="common">Asian catfish</name>
    <name type="synonym">Macropteronotus magur</name>
    <dbReference type="NCBI Taxonomy" id="1594786"/>
    <lineage>
        <taxon>Eukaryota</taxon>
        <taxon>Metazoa</taxon>
        <taxon>Chordata</taxon>
        <taxon>Craniata</taxon>
        <taxon>Vertebrata</taxon>
        <taxon>Euteleostomi</taxon>
        <taxon>Actinopterygii</taxon>
        <taxon>Neopterygii</taxon>
        <taxon>Teleostei</taxon>
        <taxon>Ostariophysi</taxon>
        <taxon>Siluriformes</taxon>
        <taxon>Clariidae</taxon>
        <taxon>Clarias</taxon>
    </lineage>
</organism>